<evidence type="ECO:0000256" key="7">
    <source>
        <dbReference type="SAM" id="Phobius"/>
    </source>
</evidence>
<dbReference type="GO" id="GO:0043190">
    <property type="term" value="C:ATP-binding cassette (ABC) transporter complex"/>
    <property type="evidence" value="ECO:0007669"/>
    <property type="project" value="InterPro"/>
</dbReference>
<evidence type="ECO:0000256" key="6">
    <source>
        <dbReference type="SAM" id="MobiDB-lite"/>
    </source>
</evidence>
<dbReference type="PANTHER" id="PTHR30477">
    <property type="entry name" value="ABC-TRANSPORTER METAL-BINDING PROTEIN"/>
    <property type="match status" value="1"/>
</dbReference>
<dbReference type="KEGG" id="mema:MMAB1_1136"/>
<comment type="similarity">
    <text evidence="2">Belongs to the ABC-3 integral membrane protein family.</text>
</comment>
<gene>
    <name evidence="8" type="ORF">MMAB1_1136</name>
</gene>
<evidence type="ECO:0000313" key="9">
    <source>
        <dbReference type="Proteomes" id="UP000069850"/>
    </source>
</evidence>
<proteinExistence type="inferred from homology"/>
<dbReference type="Pfam" id="PF00950">
    <property type="entry name" value="ABC-3"/>
    <property type="match status" value="1"/>
</dbReference>
<dbReference type="GO" id="GO:0010043">
    <property type="term" value="P:response to zinc ion"/>
    <property type="evidence" value="ECO:0007669"/>
    <property type="project" value="TreeGrafter"/>
</dbReference>
<reference evidence="8 9" key="1">
    <citation type="submission" date="2016-01" db="EMBL/GenBank/DDBJ databases">
        <authorList>
            <person name="Manzoor S."/>
        </authorList>
    </citation>
    <scope>NUCLEOTIDE SEQUENCE [LARGE SCALE GENOMIC DNA]</scope>
    <source>
        <strain evidence="8">Methanoculleus sp MAB1</strain>
    </source>
</reference>
<dbReference type="Proteomes" id="UP000069850">
    <property type="component" value="Chromosome 1"/>
</dbReference>
<keyword evidence="5 7" id="KW-0472">Membrane</keyword>
<evidence type="ECO:0000256" key="4">
    <source>
        <dbReference type="ARBA" id="ARBA00022989"/>
    </source>
</evidence>
<accession>A0A0X3BKA4</accession>
<keyword evidence="3 7" id="KW-0812">Transmembrane</keyword>
<feature type="transmembrane region" description="Helical" evidence="7">
    <location>
        <begin position="12"/>
        <end position="33"/>
    </location>
</feature>
<evidence type="ECO:0000256" key="2">
    <source>
        <dbReference type="ARBA" id="ARBA00008034"/>
    </source>
</evidence>
<sequence>MLEVLGFEFFRNALIAGVLASVTCGIIGTYVVVRRMVAISGGMSHAAFGGIGLGYYLGIDPLAGATGWSRSAAACPTRPSGGSGLAITSGSTRSPGPPGSPSQRRSGWARSNSGQNSRWIPSSVRSGRPGWRSGSSSST</sequence>
<dbReference type="SUPFAM" id="SSF81345">
    <property type="entry name" value="ABC transporter involved in vitamin B12 uptake, BtuC"/>
    <property type="match status" value="1"/>
</dbReference>
<dbReference type="GO" id="GO:0055085">
    <property type="term" value="P:transmembrane transport"/>
    <property type="evidence" value="ECO:0007669"/>
    <property type="project" value="InterPro"/>
</dbReference>
<keyword evidence="4 7" id="KW-1133">Transmembrane helix</keyword>
<evidence type="ECO:0000256" key="1">
    <source>
        <dbReference type="ARBA" id="ARBA00004141"/>
    </source>
</evidence>
<dbReference type="AlphaFoldDB" id="A0A0X3BKA4"/>
<feature type="compositionally biased region" description="Low complexity" evidence="6">
    <location>
        <begin position="122"/>
        <end position="139"/>
    </location>
</feature>
<evidence type="ECO:0000256" key="3">
    <source>
        <dbReference type="ARBA" id="ARBA00022692"/>
    </source>
</evidence>
<protein>
    <recommendedName>
        <fullName evidence="10">Metal ABC transporter permease</fullName>
    </recommendedName>
</protein>
<dbReference type="InterPro" id="IPR001626">
    <property type="entry name" value="ABC_TroCD"/>
</dbReference>
<evidence type="ECO:0000313" key="8">
    <source>
        <dbReference type="EMBL" id="CVK32349.1"/>
    </source>
</evidence>
<dbReference type="InterPro" id="IPR037294">
    <property type="entry name" value="ABC_BtuC-like"/>
</dbReference>
<dbReference type="PANTHER" id="PTHR30477:SF18">
    <property type="entry name" value="METAL TRANSPORT SYSTEM MEMBRANE PROTEIN CT_417-RELATED"/>
    <property type="match status" value="1"/>
</dbReference>
<dbReference type="EMBL" id="LT158599">
    <property type="protein sequence ID" value="CVK32349.1"/>
    <property type="molecule type" value="Genomic_DNA"/>
</dbReference>
<feature type="compositionally biased region" description="Polar residues" evidence="6">
    <location>
        <begin position="109"/>
        <end position="120"/>
    </location>
</feature>
<feature type="region of interest" description="Disordered" evidence="6">
    <location>
        <begin position="73"/>
        <end position="139"/>
    </location>
</feature>
<evidence type="ECO:0008006" key="10">
    <source>
        <dbReference type="Google" id="ProtNLM"/>
    </source>
</evidence>
<comment type="subcellular location">
    <subcellularLocation>
        <location evidence="1">Membrane</location>
        <topology evidence="1">Multi-pass membrane protein</topology>
    </subcellularLocation>
</comment>
<evidence type="ECO:0000256" key="5">
    <source>
        <dbReference type="ARBA" id="ARBA00023136"/>
    </source>
</evidence>
<organism evidence="8 9">
    <name type="scientific">Methanoculleus bourgensis</name>
    <dbReference type="NCBI Taxonomy" id="83986"/>
    <lineage>
        <taxon>Archaea</taxon>
        <taxon>Methanobacteriati</taxon>
        <taxon>Methanobacteriota</taxon>
        <taxon>Stenosarchaea group</taxon>
        <taxon>Methanomicrobia</taxon>
        <taxon>Methanomicrobiales</taxon>
        <taxon>Methanomicrobiaceae</taxon>
        <taxon>Methanoculleus</taxon>
    </lineage>
</organism>
<name>A0A0X3BKA4_9EURY</name>